<comment type="caution">
    <text evidence="2">The sequence shown here is derived from an EMBL/GenBank/DDBJ whole genome shotgun (WGS) entry which is preliminary data.</text>
</comment>
<keyword evidence="2" id="KW-0489">Methyltransferase</keyword>
<dbReference type="PANTHER" id="PTHR12843:SF5">
    <property type="entry name" value="EEF1A LYSINE METHYLTRANSFERASE 2"/>
    <property type="match status" value="1"/>
</dbReference>
<dbReference type="AlphaFoldDB" id="A0A2V1NZU8"/>
<dbReference type="EMBL" id="QETF01000030">
    <property type="protein sequence ID" value="PWG15626.1"/>
    <property type="molecule type" value="Genomic_DNA"/>
</dbReference>
<evidence type="ECO:0000313" key="2">
    <source>
        <dbReference type="EMBL" id="PWG15626.1"/>
    </source>
</evidence>
<reference evidence="3" key="1">
    <citation type="submission" date="2018-05" db="EMBL/GenBank/DDBJ databases">
        <authorList>
            <person name="Du Z."/>
            <person name="Wang X."/>
        </authorList>
    </citation>
    <scope>NUCLEOTIDE SEQUENCE [LARGE SCALE GENOMIC DNA]</scope>
    <source>
        <strain evidence="3">WDS4C29</strain>
    </source>
</reference>
<dbReference type="CDD" id="cd02440">
    <property type="entry name" value="AdoMet_MTases"/>
    <property type="match status" value="1"/>
</dbReference>
<dbReference type="InterPro" id="IPR041698">
    <property type="entry name" value="Methyltransf_25"/>
</dbReference>
<sequence length="204" mass="22979">MSSNNHWNEVYSKKSEAELSWHQDDPSVSVDLIKTAGLTTTSAVIDIGGGTSRLIERMLDLGVSDLTVLDLSEAAISTARHRLGERETSVKWIVEDINRWEPTQTYDVWHDRAVFHFLVKPKDRIAYIQRLSRSVVQGGHAIIATFAPEGPEKCSGLPVARYSPASLDQTLGANFSLLTHRFYLHHTPWGNQQSFQYSLFLKLN</sequence>
<gene>
    <name evidence="2" type="ORF">DFK10_15900</name>
</gene>
<dbReference type="GO" id="GO:0032259">
    <property type="term" value="P:methylation"/>
    <property type="evidence" value="ECO:0007669"/>
    <property type="project" value="UniProtKB-KW"/>
</dbReference>
<accession>A0A2V1NZU8</accession>
<dbReference type="OrthoDB" id="9788660at2"/>
<organism evidence="2 3">
    <name type="scientific">Salibaculum griseiflavum</name>
    <dbReference type="NCBI Taxonomy" id="1914409"/>
    <lineage>
        <taxon>Bacteria</taxon>
        <taxon>Pseudomonadati</taxon>
        <taxon>Pseudomonadota</taxon>
        <taxon>Alphaproteobacteria</taxon>
        <taxon>Rhodobacterales</taxon>
        <taxon>Roseobacteraceae</taxon>
        <taxon>Salibaculum</taxon>
    </lineage>
</organism>
<dbReference type="InterPro" id="IPR029063">
    <property type="entry name" value="SAM-dependent_MTases_sf"/>
</dbReference>
<dbReference type="PANTHER" id="PTHR12843">
    <property type="entry name" value="PROTEIN-LYSINE N-METHYLTRANSFERASE METTL10"/>
    <property type="match status" value="1"/>
</dbReference>
<evidence type="ECO:0000259" key="1">
    <source>
        <dbReference type="Pfam" id="PF13649"/>
    </source>
</evidence>
<protein>
    <submittedName>
        <fullName evidence="2">SAM-dependent methyltransferase</fullName>
    </submittedName>
</protein>
<dbReference type="SUPFAM" id="SSF53335">
    <property type="entry name" value="S-adenosyl-L-methionine-dependent methyltransferases"/>
    <property type="match status" value="1"/>
</dbReference>
<dbReference type="Gene3D" id="3.40.50.150">
    <property type="entry name" value="Vaccinia Virus protein VP39"/>
    <property type="match status" value="1"/>
</dbReference>
<dbReference type="Pfam" id="PF13649">
    <property type="entry name" value="Methyltransf_25"/>
    <property type="match status" value="1"/>
</dbReference>
<name>A0A2V1NZU8_9RHOB</name>
<keyword evidence="2" id="KW-0808">Transferase</keyword>
<feature type="domain" description="Methyltransferase" evidence="1">
    <location>
        <begin position="44"/>
        <end position="139"/>
    </location>
</feature>
<keyword evidence="3" id="KW-1185">Reference proteome</keyword>
<dbReference type="GO" id="GO:0008168">
    <property type="term" value="F:methyltransferase activity"/>
    <property type="evidence" value="ECO:0007669"/>
    <property type="project" value="UniProtKB-KW"/>
</dbReference>
<proteinExistence type="predicted"/>
<dbReference type="RefSeq" id="WP_109390022.1">
    <property type="nucleotide sequence ID" value="NZ_QETF01000030.1"/>
</dbReference>
<evidence type="ECO:0000313" key="3">
    <source>
        <dbReference type="Proteomes" id="UP000245293"/>
    </source>
</evidence>
<dbReference type="Proteomes" id="UP000245293">
    <property type="component" value="Unassembled WGS sequence"/>
</dbReference>